<organism evidence="1 2">
    <name type="scientific">Rhizopus delemar</name>
    <dbReference type="NCBI Taxonomy" id="936053"/>
    <lineage>
        <taxon>Eukaryota</taxon>
        <taxon>Fungi</taxon>
        <taxon>Fungi incertae sedis</taxon>
        <taxon>Mucoromycota</taxon>
        <taxon>Mucoromycotina</taxon>
        <taxon>Mucoromycetes</taxon>
        <taxon>Mucorales</taxon>
        <taxon>Mucorineae</taxon>
        <taxon>Rhizopodaceae</taxon>
        <taxon>Rhizopus</taxon>
    </lineage>
</organism>
<gene>
    <name evidence="1" type="ORF">G6F50_014516</name>
</gene>
<evidence type="ECO:0000313" key="1">
    <source>
        <dbReference type="EMBL" id="KAG1539393.1"/>
    </source>
</evidence>
<dbReference type="EMBL" id="JAANIU010007010">
    <property type="protein sequence ID" value="KAG1539393.1"/>
    <property type="molecule type" value="Genomic_DNA"/>
</dbReference>
<protein>
    <submittedName>
        <fullName evidence="1">Uncharacterized protein</fullName>
    </submittedName>
</protein>
<comment type="caution">
    <text evidence="1">The sequence shown here is derived from an EMBL/GenBank/DDBJ whole genome shotgun (WGS) entry which is preliminary data.</text>
</comment>
<dbReference type="Proteomes" id="UP000740926">
    <property type="component" value="Unassembled WGS sequence"/>
</dbReference>
<keyword evidence="2" id="KW-1185">Reference proteome</keyword>
<reference evidence="1 2" key="1">
    <citation type="journal article" date="2020" name="Microb. Genom.">
        <title>Genetic diversity of clinical and environmental Mucorales isolates obtained from an investigation of mucormycosis cases among solid organ transplant recipients.</title>
        <authorList>
            <person name="Nguyen M.H."/>
            <person name="Kaul D."/>
            <person name="Muto C."/>
            <person name="Cheng S.J."/>
            <person name="Richter R.A."/>
            <person name="Bruno V.M."/>
            <person name="Liu G."/>
            <person name="Beyhan S."/>
            <person name="Sundermann A.J."/>
            <person name="Mounaud S."/>
            <person name="Pasculle A.W."/>
            <person name="Nierman W.C."/>
            <person name="Driscoll E."/>
            <person name="Cumbie R."/>
            <person name="Clancy C.J."/>
            <person name="Dupont C.L."/>
        </authorList>
    </citation>
    <scope>NUCLEOTIDE SEQUENCE [LARGE SCALE GENOMIC DNA]</scope>
    <source>
        <strain evidence="1 2">GL24</strain>
    </source>
</reference>
<dbReference type="AlphaFoldDB" id="A0A9P7C7Y9"/>
<name>A0A9P7C7Y9_9FUNG</name>
<evidence type="ECO:0000313" key="2">
    <source>
        <dbReference type="Proteomes" id="UP000740926"/>
    </source>
</evidence>
<proteinExistence type="predicted"/>
<sequence>MPAQRAMHLDAQRATRWHVTECGLGVVHVGDQSQATTVEDFTLQGRCHQSRGPVQQAHAQALLQRLDRVGHRGPWQAKILGGAGETAALDDTDEGAHGRKAVHCSAIRMVSADYARLSAVGRCCMPTKVGIYQITARCSSPAGWPPWRMPTKVGIYQGTAHR</sequence>
<accession>A0A9P7C7Y9</accession>